<keyword evidence="2 7" id="KW-0812">Transmembrane</keyword>
<proteinExistence type="predicted"/>
<keyword evidence="3" id="KW-0201">Cytochrome c-type biogenesis</keyword>
<evidence type="ECO:0000259" key="9">
    <source>
        <dbReference type="Pfam" id="PF02683"/>
    </source>
</evidence>
<gene>
    <name evidence="11" type="ORF">C6P61_03710</name>
</gene>
<evidence type="ECO:0000259" key="10">
    <source>
        <dbReference type="Pfam" id="PF11412"/>
    </source>
</evidence>
<comment type="caution">
    <text evidence="11">The sequence shown here is derived from an EMBL/GenBank/DDBJ whole genome shotgun (WGS) entry which is preliminary data.</text>
</comment>
<dbReference type="InterPro" id="IPR028250">
    <property type="entry name" value="DsbDN"/>
</dbReference>
<dbReference type="Pfam" id="PF13899">
    <property type="entry name" value="Thioredoxin_7"/>
    <property type="match status" value="1"/>
</dbReference>
<evidence type="ECO:0000313" key="11">
    <source>
        <dbReference type="EMBL" id="PRD69762.1"/>
    </source>
</evidence>
<feature type="transmembrane region" description="Helical" evidence="7">
    <location>
        <begin position="448"/>
        <end position="476"/>
    </location>
</feature>
<dbReference type="SUPFAM" id="SSF52833">
    <property type="entry name" value="Thioredoxin-like"/>
    <property type="match status" value="1"/>
</dbReference>
<evidence type="ECO:0000256" key="7">
    <source>
        <dbReference type="SAM" id="Phobius"/>
    </source>
</evidence>
<dbReference type="Gene3D" id="3.40.30.10">
    <property type="entry name" value="Glutaredoxin"/>
    <property type="match status" value="1"/>
</dbReference>
<dbReference type="AlphaFoldDB" id="A0A2S9KH42"/>
<feature type="transmembrane region" description="Helical" evidence="7">
    <location>
        <begin position="322"/>
        <end position="347"/>
    </location>
</feature>
<dbReference type="OrthoDB" id="9811036at2"/>
<feature type="transmembrane region" description="Helical" evidence="7">
    <location>
        <begin position="368"/>
        <end position="392"/>
    </location>
</feature>
<keyword evidence="12" id="KW-1185">Reference proteome</keyword>
<dbReference type="GO" id="GO:0045454">
    <property type="term" value="P:cell redox homeostasis"/>
    <property type="evidence" value="ECO:0007669"/>
    <property type="project" value="TreeGrafter"/>
</dbReference>
<feature type="transmembrane region" description="Helical" evidence="7">
    <location>
        <begin position="404"/>
        <end position="427"/>
    </location>
</feature>
<dbReference type="InterPro" id="IPR036249">
    <property type="entry name" value="Thioredoxin-like_sf"/>
</dbReference>
<dbReference type="PANTHER" id="PTHR32234:SF3">
    <property type="entry name" value="SUPPRESSION OF COPPER SENSITIVITY PROTEIN"/>
    <property type="match status" value="1"/>
</dbReference>
<feature type="domain" description="Cytochrome C biogenesis protein transmembrane" evidence="9">
    <location>
        <begin position="323"/>
        <end position="535"/>
    </location>
</feature>
<dbReference type="Pfam" id="PF11412">
    <property type="entry name" value="DsbD_N"/>
    <property type="match status" value="1"/>
</dbReference>
<dbReference type="PANTHER" id="PTHR32234">
    <property type="entry name" value="THIOL:DISULFIDE INTERCHANGE PROTEIN DSBD"/>
    <property type="match status" value="1"/>
</dbReference>
<dbReference type="GO" id="GO:0015035">
    <property type="term" value="F:protein-disulfide reductase activity"/>
    <property type="evidence" value="ECO:0007669"/>
    <property type="project" value="TreeGrafter"/>
</dbReference>
<keyword evidence="4 7" id="KW-1133">Transmembrane helix</keyword>
<dbReference type="EMBL" id="PVLR01000011">
    <property type="protein sequence ID" value="PRD69762.1"/>
    <property type="molecule type" value="Genomic_DNA"/>
</dbReference>
<dbReference type="InterPro" id="IPR017937">
    <property type="entry name" value="Thioredoxin_CS"/>
</dbReference>
<dbReference type="Pfam" id="PF02683">
    <property type="entry name" value="DsbD_TM"/>
    <property type="match status" value="1"/>
</dbReference>
<organism evidence="11 12">
    <name type="scientific">Malikia spinosa</name>
    <dbReference type="NCBI Taxonomy" id="86180"/>
    <lineage>
        <taxon>Bacteria</taxon>
        <taxon>Pseudomonadati</taxon>
        <taxon>Pseudomonadota</taxon>
        <taxon>Betaproteobacteria</taxon>
        <taxon>Burkholderiales</taxon>
        <taxon>Comamonadaceae</taxon>
        <taxon>Malikia</taxon>
    </lineage>
</organism>
<name>A0A2S9KH42_9BURK</name>
<evidence type="ECO:0000256" key="3">
    <source>
        <dbReference type="ARBA" id="ARBA00022748"/>
    </source>
</evidence>
<feature type="transmembrane region" description="Helical" evidence="7">
    <location>
        <begin position="518"/>
        <end position="538"/>
    </location>
</feature>
<dbReference type="PROSITE" id="PS00194">
    <property type="entry name" value="THIOREDOXIN_1"/>
    <property type="match status" value="1"/>
</dbReference>
<keyword evidence="6" id="KW-0676">Redox-active center</keyword>
<dbReference type="InterPro" id="IPR035671">
    <property type="entry name" value="DsbD_gamma"/>
</dbReference>
<dbReference type="RefSeq" id="WP_105728589.1">
    <property type="nucleotide sequence ID" value="NZ_PVLR01000011.1"/>
</dbReference>
<feature type="transmembrane region" description="Helical" evidence="7">
    <location>
        <begin position="570"/>
        <end position="587"/>
    </location>
</feature>
<evidence type="ECO:0000256" key="4">
    <source>
        <dbReference type="ARBA" id="ARBA00022989"/>
    </source>
</evidence>
<evidence type="ECO:0000256" key="5">
    <source>
        <dbReference type="ARBA" id="ARBA00023136"/>
    </source>
</evidence>
<feature type="chain" id="PRO_5015646420" evidence="8">
    <location>
        <begin position="23"/>
        <end position="725"/>
    </location>
</feature>
<feature type="signal peptide" evidence="8">
    <location>
        <begin position="1"/>
        <end position="22"/>
    </location>
</feature>
<feature type="transmembrane region" description="Helical" evidence="7">
    <location>
        <begin position="482"/>
        <end position="506"/>
    </location>
</feature>
<protein>
    <submittedName>
        <fullName evidence="11">Protein-disulfide reductase</fullName>
    </submittedName>
</protein>
<evidence type="ECO:0000256" key="8">
    <source>
        <dbReference type="SAM" id="SignalP"/>
    </source>
</evidence>
<dbReference type="GO" id="GO:0017004">
    <property type="term" value="P:cytochrome complex assembly"/>
    <property type="evidence" value="ECO:0007669"/>
    <property type="project" value="UniProtKB-KW"/>
</dbReference>
<dbReference type="InterPro" id="IPR003834">
    <property type="entry name" value="Cyt_c_assmbl_TM_dom"/>
</dbReference>
<feature type="domain" description="Thiol:disulfide interchange protein DsbD N-terminal" evidence="10">
    <location>
        <begin position="51"/>
        <end position="156"/>
    </location>
</feature>
<keyword evidence="8" id="KW-0732">Signal</keyword>
<evidence type="ECO:0000313" key="12">
    <source>
        <dbReference type="Proteomes" id="UP000238326"/>
    </source>
</evidence>
<feature type="transmembrane region" description="Helical" evidence="7">
    <location>
        <begin position="544"/>
        <end position="563"/>
    </location>
</feature>
<evidence type="ECO:0000256" key="2">
    <source>
        <dbReference type="ARBA" id="ARBA00022692"/>
    </source>
</evidence>
<reference evidence="11 12" key="1">
    <citation type="submission" date="2018-03" db="EMBL/GenBank/DDBJ databases">
        <title>Comparative genomics illustrates the genes involved in a hyperalkaliphilic mechanisms of Serpentinomonas isolated from highly-alkaline calcium-rich serpentinized springs.</title>
        <authorList>
            <person name="Suzuki S."/>
            <person name="Ishii S."/>
            <person name="Walworth N."/>
            <person name="Bird L."/>
            <person name="Kuenen J.G."/>
            <person name="Nealson K.H."/>
        </authorList>
    </citation>
    <scope>NUCLEOTIDE SEQUENCE [LARGE SCALE GENOMIC DNA]</scope>
    <source>
        <strain evidence="11 12">83</strain>
    </source>
</reference>
<dbReference type="Proteomes" id="UP000238326">
    <property type="component" value="Unassembled WGS sequence"/>
</dbReference>
<dbReference type="CDD" id="cd02953">
    <property type="entry name" value="DsbDgamma"/>
    <property type="match status" value="1"/>
</dbReference>
<evidence type="ECO:0000256" key="6">
    <source>
        <dbReference type="ARBA" id="ARBA00023284"/>
    </source>
</evidence>
<dbReference type="GO" id="GO:0016020">
    <property type="term" value="C:membrane"/>
    <property type="evidence" value="ECO:0007669"/>
    <property type="project" value="UniProtKB-SubCell"/>
</dbReference>
<comment type="subcellular location">
    <subcellularLocation>
        <location evidence="1">Membrane</location>
        <topology evidence="1">Multi-pass membrane protein</topology>
    </subcellularLocation>
</comment>
<sequence>MRHWIVRLLFALLSTLSWPTWALDLTGDGVVKTAQVRAELLVHAPEGVAVGKPLWLGLQLQHAPHWHSYWKNAGDSGLPTELRWTLPAGVTAGEIAWPTPRKFPLGELANYGYDGTVLLPVPLQVSPGFQGDALVVNLQASWLVCRQECIPEQGSFQVRIAAQGSTAQHAGLFQQAWDAAPRTQAAAASRLRPDAKTLRVSLDGLPAGWRGKSLEIFPESAGLIAPGAAWTQGWNGTQWSASLPLSPDRVEGPSLVALVLALAGAGEQQAGVRMEVPVEGEWPAAAQRSEIPPALQQALAQAPQGTGTSGASSSGTAGDIGLWAALLGALAGGLILNLMPCVFPVLAIKVMAFARHADDRRAHRRAGLAYTAGVLLSFLALGGLLLALRAAGEQLGWGFQLQNPAVVAGLALLFTVIGLNLAGLFDFGRVLPASLAGLQLRHPLADAFLTGVLAVAVASPCTAPFMGASLGLAIGLPTAQALAVFVAIGIGMALPYLAASFFPWVAHALPRPGAWMETLRQFMAFPMLATVVWLLWVLGQQTGINGAATLLLALLLLAWLSWAVNRRGKVRTLLALLLLAGLLGWLWQAGGRIWTPVNEPAQVTTTSALPTADRSWHAWTPERMAQLQAAGTPVFVDYTAAWCVTCQYNKGTVLSDPGLLDRFAADGVVLLRADWTRRDPAVTQALAAVGRNGVPTYALYLPGKEPRLLSELPSSAEVIEALSRR</sequence>
<accession>A0A2S9KH42</accession>
<keyword evidence="5 7" id="KW-0472">Membrane</keyword>
<evidence type="ECO:0000256" key="1">
    <source>
        <dbReference type="ARBA" id="ARBA00004141"/>
    </source>
</evidence>